<dbReference type="NCBIfam" id="TIGR02595">
    <property type="entry name" value="PEP_CTERM"/>
    <property type="match status" value="1"/>
</dbReference>
<protein>
    <submittedName>
        <fullName evidence="1">Uncharacterized protein</fullName>
    </submittedName>
</protein>
<gene>
    <name evidence="1" type="ORF">AVDCRST_MAG81-2691</name>
</gene>
<dbReference type="InterPro" id="IPR019613">
    <property type="entry name" value="DUF4198"/>
</dbReference>
<dbReference type="EMBL" id="CADCWO010000145">
    <property type="protein sequence ID" value="CAA9578886.1"/>
    <property type="molecule type" value="Genomic_DNA"/>
</dbReference>
<accession>A0A6J4VGN2</accession>
<dbReference type="InterPro" id="IPR013424">
    <property type="entry name" value="Ice-binding_C"/>
</dbReference>
<evidence type="ECO:0000313" key="1">
    <source>
        <dbReference type="EMBL" id="CAA9578886.1"/>
    </source>
</evidence>
<sequence length="275" mass="29728">MTKNRLSELLLASIALPVLVQPAMAHSIWFQPSRGELDLLYGHPEIPELQGYEPTKVKAVKAFDTLGAEVPVKISRQEAGVSVAVQGKFAAITADFDNGFWISRGNDNSENVPESEAVKANPDYEVGHYLKYTKGFFDPAADTSQNFGFDFELVPTSNPYTVKPGENLTVQALYQGKPAVDVTVEHLGRMFKTNSNGIAAIPIGKQGVRVVESADFKVPLENNPAADFVTYSTTLSAKKSVPEPSALLGLGLVSLVAFTQRSKAKGLEQGQVSDR</sequence>
<dbReference type="Pfam" id="PF10670">
    <property type="entry name" value="DUF4198"/>
    <property type="match status" value="1"/>
</dbReference>
<reference evidence="1" key="1">
    <citation type="submission" date="2020-02" db="EMBL/GenBank/DDBJ databases">
        <authorList>
            <person name="Meier V. D."/>
        </authorList>
    </citation>
    <scope>NUCLEOTIDE SEQUENCE</scope>
    <source>
        <strain evidence="1">AVDCRST_MAG81</strain>
    </source>
</reference>
<proteinExistence type="predicted"/>
<organism evidence="1">
    <name type="scientific">uncultured Synechococcales cyanobacterium</name>
    <dbReference type="NCBI Taxonomy" id="1936017"/>
    <lineage>
        <taxon>Bacteria</taxon>
        <taxon>Bacillati</taxon>
        <taxon>Cyanobacteriota</taxon>
        <taxon>Cyanophyceae</taxon>
        <taxon>Synechococcales</taxon>
        <taxon>environmental samples</taxon>
    </lineage>
</organism>
<name>A0A6J4VGN2_9CYAN</name>
<dbReference type="AlphaFoldDB" id="A0A6J4VGN2"/>